<dbReference type="PROSITE" id="PS51354">
    <property type="entry name" value="GLUTAREDOXIN_2"/>
    <property type="match status" value="1"/>
</dbReference>
<dbReference type="EMBL" id="JACHGB010000002">
    <property type="protein sequence ID" value="MBB5270860.1"/>
    <property type="molecule type" value="Genomic_DNA"/>
</dbReference>
<dbReference type="Proteomes" id="UP000532440">
    <property type="component" value="Unassembled WGS sequence"/>
</dbReference>
<comment type="caution">
    <text evidence="3">The sequence shown here is derived from an EMBL/GenBank/DDBJ whole genome shotgun (WGS) entry which is preliminary data.</text>
</comment>
<dbReference type="GO" id="GO:0015038">
    <property type="term" value="F:glutathione disulfide oxidoreductase activity"/>
    <property type="evidence" value="ECO:0007669"/>
    <property type="project" value="TreeGrafter"/>
</dbReference>
<dbReference type="AlphaFoldDB" id="A0A7W8HF55"/>
<dbReference type="Pfam" id="PF00462">
    <property type="entry name" value="Glutaredoxin"/>
    <property type="match status" value="1"/>
</dbReference>
<dbReference type="Gene3D" id="3.40.30.10">
    <property type="entry name" value="Glutaredoxin"/>
    <property type="match status" value="1"/>
</dbReference>
<dbReference type="InterPro" id="IPR002109">
    <property type="entry name" value="Glutaredoxin"/>
</dbReference>
<reference evidence="3 4" key="1">
    <citation type="submission" date="2020-08" db="EMBL/GenBank/DDBJ databases">
        <title>Genomic Encyclopedia of Type Strains, Phase IV (KMG-IV): sequencing the most valuable type-strain genomes for metagenomic binning, comparative biology and taxonomic classification.</title>
        <authorList>
            <person name="Goeker M."/>
        </authorList>
    </citation>
    <scope>NUCLEOTIDE SEQUENCE [LARGE SCALE GENOMIC DNA]</scope>
    <source>
        <strain evidence="3 4">DSM 29781</strain>
    </source>
</reference>
<protein>
    <submittedName>
        <fullName evidence="3">Glutaredoxin-related protein</fullName>
    </submittedName>
</protein>
<sequence length="123" mass="13698">MPRAILDEASIHPAIRESIASHHADILREVQGAIASNDVVVIGMRFNPFPKRARAALTRAGIAHRYLEYGGYLSDWRRRNALKMWTGWPTFPMVFVKGTLVGGAQELERLIASGELQRMLAAS</sequence>
<dbReference type="GO" id="GO:0005737">
    <property type="term" value="C:cytoplasm"/>
    <property type="evidence" value="ECO:0007669"/>
    <property type="project" value="TreeGrafter"/>
</dbReference>
<organism evidence="3 4">
    <name type="scientific">Quisquiliibacterium transsilvanicum</name>
    <dbReference type="NCBI Taxonomy" id="1549638"/>
    <lineage>
        <taxon>Bacteria</taxon>
        <taxon>Pseudomonadati</taxon>
        <taxon>Pseudomonadota</taxon>
        <taxon>Betaproteobacteria</taxon>
        <taxon>Burkholderiales</taxon>
        <taxon>Burkholderiaceae</taxon>
        <taxon>Quisquiliibacterium</taxon>
    </lineage>
</organism>
<dbReference type="RefSeq" id="WP_183964626.1">
    <property type="nucleotide sequence ID" value="NZ_BAABEW010000010.1"/>
</dbReference>
<evidence type="ECO:0000256" key="1">
    <source>
        <dbReference type="ARBA" id="ARBA00007787"/>
    </source>
</evidence>
<feature type="domain" description="Glutaredoxin" evidence="2">
    <location>
        <begin position="48"/>
        <end position="101"/>
    </location>
</feature>
<dbReference type="InterPro" id="IPR036249">
    <property type="entry name" value="Thioredoxin-like_sf"/>
</dbReference>
<evidence type="ECO:0000313" key="3">
    <source>
        <dbReference type="EMBL" id="MBB5270860.1"/>
    </source>
</evidence>
<keyword evidence="4" id="KW-1185">Reference proteome</keyword>
<dbReference type="PANTHER" id="PTHR45694">
    <property type="entry name" value="GLUTAREDOXIN 2"/>
    <property type="match status" value="1"/>
</dbReference>
<evidence type="ECO:0000259" key="2">
    <source>
        <dbReference type="Pfam" id="PF00462"/>
    </source>
</evidence>
<gene>
    <name evidence="3" type="ORF">HNQ70_000864</name>
</gene>
<dbReference type="GO" id="GO:0034599">
    <property type="term" value="P:cellular response to oxidative stress"/>
    <property type="evidence" value="ECO:0007669"/>
    <property type="project" value="TreeGrafter"/>
</dbReference>
<accession>A0A7W8HF55</accession>
<dbReference type="PANTHER" id="PTHR45694:SF18">
    <property type="entry name" value="GLUTAREDOXIN-1-RELATED"/>
    <property type="match status" value="1"/>
</dbReference>
<name>A0A7W8HF55_9BURK</name>
<dbReference type="SUPFAM" id="SSF52833">
    <property type="entry name" value="Thioredoxin-like"/>
    <property type="match status" value="1"/>
</dbReference>
<evidence type="ECO:0000313" key="4">
    <source>
        <dbReference type="Proteomes" id="UP000532440"/>
    </source>
</evidence>
<proteinExistence type="inferred from homology"/>
<comment type="similarity">
    <text evidence="1">Belongs to the glutaredoxin family.</text>
</comment>